<dbReference type="Gene3D" id="2.60.60.20">
    <property type="entry name" value="PLAT/LH2 domain"/>
    <property type="match status" value="1"/>
</dbReference>
<dbReference type="FunFam" id="1.20.245.10:FF:000002">
    <property type="entry name" value="Lipoxygenase"/>
    <property type="match status" value="1"/>
</dbReference>
<comment type="subcellular location">
    <subcellularLocation>
        <location evidence="2">Plastid</location>
        <location evidence="2">Chloroplast</location>
    </subcellularLocation>
</comment>
<evidence type="ECO:0000256" key="13">
    <source>
        <dbReference type="ARBA" id="ARBA00023004"/>
    </source>
</evidence>
<dbReference type="Gene3D" id="4.10.375.10">
    <property type="entry name" value="Lipoxygenase-1, Domain 2"/>
    <property type="match status" value="1"/>
</dbReference>
<dbReference type="EC" id="1.13.11.-" evidence="18"/>
<evidence type="ECO:0000256" key="5">
    <source>
        <dbReference type="ARBA" id="ARBA00022528"/>
    </source>
</evidence>
<feature type="domain" description="Lipoxygenase" evidence="20">
    <location>
        <begin position="206"/>
        <end position="894"/>
    </location>
</feature>
<evidence type="ECO:0000259" key="20">
    <source>
        <dbReference type="PROSITE" id="PS51393"/>
    </source>
</evidence>
<dbReference type="Pfam" id="PF00305">
    <property type="entry name" value="Lipoxygenase"/>
    <property type="match status" value="1"/>
</dbReference>
<protein>
    <recommendedName>
        <fullName evidence="18">Lipoxygenase</fullName>
        <ecNumber evidence="18">1.13.11.-</ecNumber>
    </recommendedName>
</protein>
<dbReference type="Gene3D" id="1.20.245.10">
    <property type="entry name" value="Lipoxygenase-1, Domain 5"/>
    <property type="match status" value="1"/>
</dbReference>
<keyword evidence="22" id="KW-1185">Reference proteome</keyword>
<dbReference type="GO" id="GO:0046872">
    <property type="term" value="F:metal ion binding"/>
    <property type="evidence" value="ECO:0007669"/>
    <property type="project" value="UniProtKB-UniRule"/>
</dbReference>
<dbReference type="FunFam" id="3.10.450.60:FF:000005">
    <property type="entry name" value="Lipoxygenase"/>
    <property type="match status" value="1"/>
</dbReference>
<organism evidence="21 22">
    <name type="scientific">Erythroxylum novogranatense</name>
    <dbReference type="NCBI Taxonomy" id="1862640"/>
    <lineage>
        <taxon>Eukaryota</taxon>
        <taxon>Viridiplantae</taxon>
        <taxon>Streptophyta</taxon>
        <taxon>Embryophyta</taxon>
        <taxon>Tracheophyta</taxon>
        <taxon>Spermatophyta</taxon>
        <taxon>Magnoliopsida</taxon>
        <taxon>eudicotyledons</taxon>
        <taxon>Gunneridae</taxon>
        <taxon>Pentapetalae</taxon>
        <taxon>rosids</taxon>
        <taxon>fabids</taxon>
        <taxon>Malpighiales</taxon>
        <taxon>Erythroxylaceae</taxon>
        <taxon>Erythroxylum</taxon>
    </lineage>
</organism>
<keyword evidence="9" id="KW-0276">Fatty acid metabolism</keyword>
<comment type="function">
    <text evidence="18">Plant lipoxygenase may be involved in a number of diverse aspects of plant physiology including growth and development, pest resistance, and senescence or responses to wounding.</text>
</comment>
<dbReference type="InterPro" id="IPR001024">
    <property type="entry name" value="PLAT/LH2_dom"/>
</dbReference>
<dbReference type="GO" id="GO:0031408">
    <property type="term" value="P:oxylipin biosynthetic process"/>
    <property type="evidence" value="ECO:0007669"/>
    <property type="project" value="UniProtKB-UniRule"/>
</dbReference>
<evidence type="ECO:0000256" key="12">
    <source>
        <dbReference type="ARBA" id="ARBA00023002"/>
    </source>
</evidence>
<evidence type="ECO:0000256" key="17">
    <source>
        <dbReference type="RuleBase" id="RU003974"/>
    </source>
</evidence>
<dbReference type="EMBL" id="JAIWQS010000007">
    <property type="protein sequence ID" value="KAJ8759949.1"/>
    <property type="molecule type" value="Genomic_DNA"/>
</dbReference>
<dbReference type="GO" id="GO:0006633">
    <property type="term" value="P:fatty acid biosynthetic process"/>
    <property type="evidence" value="ECO:0007669"/>
    <property type="project" value="UniProtKB-KW"/>
</dbReference>
<evidence type="ECO:0000256" key="4">
    <source>
        <dbReference type="ARBA" id="ARBA00022516"/>
    </source>
</evidence>
<keyword evidence="7 17" id="KW-0479">Metal-binding</keyword>
<comment type="caution">
    <text evidence="16">Lacks conserved residue(s) required for the propagation of feature annotation.</text>
</comment>
<keyword evidence="10" id="KW-0809">Transit peptide</keyword>
<dbReference type="PRINTS" id="PR00468">
    <property type="entry name" value="PLTLPOXGNASE"/>
</dbReference>
<dbReference type="InterPro" id="IPR027433">
    <property type="entry name" value="Lipoxygenase_dom_3"/>
</dbReference>
<dbReference type="SUPFAM" id="SSF48484">
    <property type="entry name" value="Lipoxigenase"/>
    <property type="match status" value="1"/>
</dbReference>
<dbReference type="GO" id="GO:0016165">
    <property type="term" value="F:linoleate 13S-lipoxygenase activity"/>
    <property type="evidence" value="ECO:0007669"/>
    <property type="project" value="UniProtKB-ARBA"/>
</dbReference>
<reference evidence="21 22" key="1">
    <citation type="submission" date="2021-09" db="EMBL/GenBank/DDBJ databases">
        <title>Genomic insights and catalytic innovation underlie evolution of tropane alkaloids biosynthesis.</title>
        <authorList>
            <person name="Wang Y.-J."/>
            <person name="Tian T."/>
            <person name="Huang J.-P."/>
            <person name="Huang S.-X."/>
        </authorList>
    </citation>
    <scope>NUCLEOTIDE SEQUENCE [LARGE SCALE GENOMIC DNA]</scope>
    <source>
        <strain evidence="21">KIB-2018</strain>
        <tissue evidence="21">Leaf</tissue>
    </source>
</reference>
<evidence type="ECO:0000313" key="21">
    <source>
        <dbReference type="EMBL" id="KAJ8759949.1"/>
    </source>
</evidence>
<evidence type="ECO:0000256" key="7">
    <source>
        <dbReference type="ARBA" id="ARBA00022723"/>
    </source>
</evidence>
<evidence type="ECO:0000256" key="3">
    <source>
        <dbReference type="ARBA" id="ARBA00009419"/>
    </source>
</evidence>
<dbReference type="SUPFAM" id="SSF49723">
    <property type="entry name" value="Lipase/lipooxygenase domain (PLAT/LH2 domain)"/>
    <property type="match status" value="1"/>
</dbReference>
<dbReference type="CDD" id="cd01751">
    <property type="entry name" value="PLAT_LH2"/>
    <property type="match status" value="1"/>
</dbReference>
<dbReference type="PROSITE" id="PS00081">
    <property type="entry name" value="LIPOXYGENASE_2"/>
    <property type="match status" value="1"/>
</dbReference>
<sequence length="894" mass="102252">MLKLKVHGQHHHPSNLLLPKPFLHGKHRASLFFINSGTCSSSKGNKLAQLHPKPITTKAIATATQKSTKVKAVITEKQTIFSMFTSIGIERGLDDIKDLLGKTLHVELVSANLDSEMKLAKPTIKGYAKLVGRREGEVKYEADFEVPTDFGEIGAIFVENEHRKEMFVEDIVLHGLPYGPVNITCHSWVHSKYDNHRKRVFFTSKAYLPSQTPDGLRRLREEELALLRGNGNGERRVGDRIYEYDVYNDLGDPDSSPDLARPVLGGKHLPYPRRCRTGRARCKRDPCCEKKVRGFYVPRDEAFSEVKQLTISAKTVYSVFSAVMLTLGDAISEAESGFQHPWFSERIDMPPLSEKGFWKRILPWLSWLSKAIINGRDVLRFETPSTMERNKFFWISDEEFTRQTLAGLNPYSIKLVTEWPLTSELDPSIYGPAESAITKELIEAEIGGIIRVEEAIRRRKLFILDYHDLLLPYVSRVRAIKGTTLYGSRTLFFLTPEGTLRPLAIELTRPPMNGKPQWKQVYTPRWHSTSRWLWKLAKAHVLAHDSCYHQLVSHWLRTHCVIEPFIIATKRQLSVMHPIYRLLNPHFRYTLETNAVAREALINAGGMIESSYALGKYAMEFCSSVYYQQWRFDHQALPSDLISRGMAIEDLTEPHGLKLTIEDYPFASDGLLLWDIIKQWITDYVHHFYPDPSLVLSDQELRAWWTEIRTVGHRDKKDEPWWPQLKTSGDLIDIMTTIVWIASGHHAAVNSGQYMHGGYFPNRPTIARTKMPTEDTTEEELEHFLEKPEAVLLATFPSKPQATRVMAAMNLMSIHSPDEEYIGKNLEPSWADDPVIKAAFEKFRYRLRELEGIISERNSDEKLKNRCGAGVEPYRSLKPFSDPGVTGQGIPCSI</sequence>
<evidence type="ECO:0000256" key="8">
    <source>
        <dbReference type="ARBA" id="ARBA00022767"/>
    </source>
</evidence>
<evidence type="ECO:0000256" key="11">
    <source>
        <dbReference type="ARBA" id="ARBA00022964"/>
    </source>
</evidence>
<keyword evidence="13 17" id="KW-0408">Iron</keyword>
<dbReference type="InterPro" id="IPR013819">
    <property type="entry name" value="LipOase_C"/>
</dbReference>
<keyword evidence="8 18" id="KW-0925">Oxylipin biosynthesis</keyword>
<name>A0AAV8T0R2_9ROSI</name>
<dbReference type="GO" id="GO:0034440">
    <property type="term" value="P:lipid oxidation"/>
    <property type="evidence" value="ECO:0007669"/>
    <property type="project" value="InterPro"/>
</dbReference>
<dbReference type="PROSITE" id="PS51393">
    <property type="entry name" value="LIPOXYGENASE_3"/>
    <property type="match status" value="1"/>
</dbReference>
<keyword evidence="5" id="KW-0150">Chloroplast</keyword>
<dbReference type="InterPro" id="IPR036226">
    <property type="entry name" value="LipOase_C_sf"/>
</dbReference>
<evidence type="ECO:0000256" key="9">
    <source>
        <dbReference type="ARBA" id="ARBA00022832"/>
    </source>
</evidence>
<feature type="domain" description="PLAT" evidence="19">
    <location>
        <begin position="83"/>
        <end position="203"/>
    </location>
</feature>
<evidence type="ECO:0000256" key="1">
    <source>
        <dbReference type="ARBA" id="ARBA00001962"/>
    </source>
</evidence>
<dbReference type="InterPro" id="IPR000907">
    <property type="entry name" value="LipOase"/>
</dbReference>
<dbReference type="PROSITE" id="PS00711">
    <property type="entry name" value="LIPOXYGENASE_1"/>
    <property type="match status" value="1"/>
</dbReference>
<accession>A0AAV8T0R2</accession>
<proteinExistence type="inferred from homology"/>
<evidence type="ECO:0000256" key="15">
    <source>
        <dbReference type="ARBA" id="ARBA00023160"/>
    </source>
</evidence>
<evidence type="ECO:0000259" key="19">
    <source>
        <dbReference type="PROSITE" id="PS50095"/>
    </source>
</evidence>
<dbReference type="Gene3D" id="3.10.450.60">
    <property type="match status" value="1"/>
</dbReference>
<dbReference type="SMART" id="SM00308">
    <property type="entry name" value="LH2"/>
    <property type="match status" value="1"/>
</dbReference>
<dbReference type="PANTHER" id="PTHR11771">
    <property type="entry name" value="LIPOXYGENASE"/>
    <property type="match status" value="1"/>
</dbReference>
<keyword evidence="12 17" id="KW-0560">Oxidoreductase</keyword>
<comment type="cofactor">
    <cofactor evidence="1 17">
        <name>Fe cation</name>
        <dbReference type="ChEBI" id="CHEBI:24875"/>
    </cofactor>
</comment>
<dbReference type="InterPro" id="IPR042057">
    <property type="entry name" value="Lipoxy_PLAT/LH2"/>
</dbReference>
<gene>
    <name evidence="21" type="ORF">K2173_010805</name>
</gene>
<dbReference type="InterPro" id="IPR036392">
    <property type="entry name" value="PLAT/LH2_dom_sf"/>
</dbReference>
<comment type="pathway">
    <text evidence="18">Lipid metabolism; oxylipin biosynthesis.</text>
</comment>
<keyword evidence="6" id="KW-0934">Plastid</keyword>
<dbReference type="InterPro" id="IPR020833">
    <property type="entry name" value="LipOase_Fe_BS"/>
</dbReference>
<evidence type="ECO:0000313" key="22">
    <source>
        <dbReference type="Proteomes" id="UP001159364"/>
    </source>
</evidence>
<evidence type="ECO:0000256" key="10">
    <source>
        <dbReference type="ARBA" id="ARBA00022946"/>
    </source>
</evidence>
<dbReference type="PROSITE" id="PS50095">
    <property type="entry name" value="PLAT"/>
    <property type="match status" value="1"/>
</dbReference>
<keyword evidence="15 18" id="KW-0275">Fatty acid biosynthesis</keyword>
<keyword evidence="4 18" id="KW-0444">Lipid biosynthesis</keyword>
<evidence type="ECO:0000256" key="18">
    <source>
        <dbReference type="RuleBase" id="RU003975"/>
    </source>
</evidence>
<evidence type="ECO:0000256" key="2">
    <source>
        <dbReference type="ARBA" id="ARBA00004229"/>
    </source>
</evidence>
<dbReference type="InterPro" id="IPR020834">
    <property type="entry name" value="LipOase_CS"/>
</dbReference>
<dbReference type="AlphaFoldDB" id="A0AAV8T0R2"/>
<comment type="caution">
    <text evidence="21">The sequence shown here is derived from an EMBL/GenBank/DDBJ whole genome shotgun (WGS) entry which is preliminary data.</text>
</comment>
<comment type="similarity">
    <text evidence="3 17">Belongs to the lipoxygenase family.</text>
</comment>
<dbReference type="GO" id="GO:0009507">
    <property type="term" value="C:chloroplast"/>
    <property type="evidence" value="ECO:0007669"/>
    <property type="project" value="UniProtKB-SubCell"/>
</dbReference>
<evidence type="ECO:0000256" key="14">
    <source>
        <dbReference type="ARBA" id="ARBA00023098"/>
    </source>
</evidence>
<dbReference type="InterPro" id="IPR001246">
    <property type="entry name" value="LipOase_plant"/>
</dbReference>
<dbReference type="Gene3D" id="4.10.372.10">
    <property type="entry name" value="Lipoxygenase-1, Domain 3"/>
    <property type="match status" value="1"/>
</dbReference>
<dbReference type="PRINTS" id="PR00087">
    <property type="entry name" value="LIPOXYGENASE"/>
</dbReference>
<keyword evidence="14" id="KW-0443">Lipid metabolism</keyword>
<evidence type="ECO:0000256" key="6">
    <source>
        <dbReference type="ARBA" id="ARBA00022640"/>
    </source>
</evidence>
<evidence type="ECO:0000256" key="16">
    <source>
        <dbReference type="PROSITE-ProRule" id="PRU00152"/>
    </source>
</evidence>
<dbReference type="Pfam" id="PF01477">
    <property type="entry name" value="PLAT"/>
    <property type="match status" value="1"/>
</dbReference>
<keyword evidence="11 17" id="KW-0223">Dioxygenase</keyword>
<dbReference type="Proteomes" id="UP001159364">
    <property type="component" value="Linkage Group LG07"/>
</dbReference>